<sequence length="67" mass="7641">MAKQKLKIHKATAKRVKISGSGKAMRRKVAIATLRRNKSHTAKRAADKMFPLSKGDRRRLKRLLPYA</sequence>
<dbReference type="RefSeq" id="WP_220209156.1">
    <property type="nucleotide sequence ID" value="NZ_BNJK01000002.1"/>
</dbReference>
<dbReference type="GO" id="GO:1990904">
    <property type="term" value="C:ribonucleoprotein complex"/>
    <property type="evidence" value="ECO:0007669"/>
    <property type="project" value="UniProtKB-KW"/>
</dbReference>
<comment type="caution">
    <text evidence="7">The sequence shown here is derived from an EMBL/GenBank/DDBJ whole genome shotgun (WGS) entry which is preliminary data.</text>
</comment>
<feature type="compositionally biased region" description="Basic residues" evidence="6">
    <location>
        <begin position="1"/>
        <end position="17"/>
    </location>
</feature>
<evidence type="ECO:0000256" key="4">
    <source>
        <dbReference type="ARBA" id="ARBA00035486"/>
    </source>
</evidence>
<gene>
    <name evidence="7" type="ORF">KSF_084500</name>
</gene>
<dbReference type="SUPFAM" id="SSF143034">
    <property type="entry name" value="L35p-like"/>
    <property type="match status" value="1"/>
</dbReference>
<dbReference type="GO" id="GO:0005840">
    <property type="term" value="C:ribosome"/>
    <property type="evidence" value="ECO:0007669"/>
    <property type="project" value="UniProtKB-KW"/>
</dbReference>
<dbReference type="Gene3D" id="4.10.410.60">
    <property type="match status" value="1"/>
</dbReference>
<evidence type="ECO:0000256" key="3">
    <source>
        <dbReference type="ARBA" id="ARBA00023274"/>
    </source>
</evidence>
<evidence type="ECO:0000256" key="1">
    <source>
        <dbReference type="ARBA" id="ARBA00006598"/>
    </source>
</evidence>
<keyword evidence="2 5" id="KW-0689">Ribosomal protein</keyword>
<dbReference type="Proteomes" id="UP000597444">
    <property type="component" value="Unassembled WGS sequence"/>
</dbReference>
<dbReference type="GO" id="GO:0003735">
    <property type="term" value="F:structural constituent of ribosome"/>
    <property type="evidence" value="ECO:0007669"/>
    <property type="project" value="InterPro"/>
</dbReference>
<feature type="region of interest" description="Disordered" evidence="6">
    <location>
        <begin position="1"/>
        <end position="24"/>
    </location>
</feature>
<keyword evidence="8" id="KW-1185">Reference proteome</keyword>
<dbReference type="GO" id="GO:0006412">
    <property type="term" value="P:translation"/>
    <property type="evidence" value="ECO:0007669"/>
    <property type="project" value="InterPro"/>
</dbReference>
<evidence type="ECO:0000256" key="2">
    <source>
        <dbReference type="ARBA" id="ARBA00022980"/>
    </source>
</evidence>
<name>A0A8J3N8M5_9CHLR</name>
<evidence type="ECO:0000256" key="5">
    <source>
        <dbReference type="RuleBase" id="RU000568"/>
    </source>
</evidence>
<dbReference type="InterPro" id="IPR001706">
    <property type="entry name" value="Ribosomal_bL35"/>
</dbReference>
<dbReference type="PRINTS" id="PR00064">
    <property type="entry name" value="RIBOSOMALL35"/>
</dbReference>
<evidence type="ECO:0000313" key="8">
    <source>
        <dbReference type="Proteomes" id="UP000597444"/>
    </source>
</evidence>
<comment type="similarity">
    <text evidence="1 5">Belongs to the bacterial ribosomal protein bL35 family.</text>
</comment>
<keyword evidence="3 5" id="KW-0687">Ribonucleoprotein</keyword>
<evidence type="ECO:0000256" key="6">
    <source>
        <dbReference type="SAM" id="MobiDB-lite"/>
    </source>
</evidence>
<dbReference type="AlphaFoldDB" id="A0A8J3N8M5"/>
<proteinExistence type="inferred from homology"/>
<reference evidence="7" key="1">
    <citation type="submission" date="2020-10" db="EMBL/GenBank/DDBJ databases">
        <title>Taxonomic study of unclassified bacteria belonging to the class Ktedonobacteria.</title>
        <authorList>
            <person name="Yabe S."/>
            <person name="Wang C.M."/>
            <person name="Zheng Y."/>
            <person name="Sakai Y."/>
            <person name="Cavaletti L."/>
            <person name="Monciardini P."/>
            <person name="Donadio S."/>
        </authorList>
    </citation>
    <scope>NUCLEOTIDE SEQUENCE</scope>
    <source>
        <strain evidence="7">ID150040</strain>
    </source>
</reference>
<dbReference type="InterPro" id="IPR037229">
    <property type="entry name" value="Ribosomal_bL35_sf"/>
</dbReference>
<dbReference type="EMBL" id="BNJK01000002">
    <property type="protein sequence ID" value="GHO98402.1"/>
    <property type="molecule type" value="Genomic_DNA"/>
</dbReference>
<dbReference type="InterPro" id="IPR021137">
    <property type="entry name" value="Ribosomal_bL35-like"/>
</dbReference>
<evidence type="ECO:0000313" key="7">
    <source>
        <dbReference type="EMBL" id="GHO98402.1"/>
    </source>
</evidence>
<organism evidence="7 8">
    <name type="scientific">Reticulibacter mediterranei</name>
    <dbReference type="NCBI Taxonomy" id="2778369"/>
    <lineage>
        <taxon>Bacteria</taxon>
        <taxon>Bacillati</taxon>
        <taxon>Chloroflexota</taxon>
        <taxon>Ktedonobacteria</taxon>
        <taxon>Ktedonobacterales</taxon>
        <taxon>Reticulibacteraceae</taxon>
        <taxon>Reticulibacter</taxon>
    </lineage>
</organism>
<dbReference type="Pfam" id="PF01632">
    <property type="entry name" value="Ribosomal_L35p"/>
    <property type="match status" value="1"/>
</dbReference>
<protein>
    <recommendedName>
        <fullName evidence="4 5">50S ribosomal protein L35</fullName>
    </recommendedName>
</protein>
<accession>A0A8J3N8M5</accession>